<organism evidence="1 2">
    <name type="scientific">Saliterribacillus persicus</name>
    <dbReference type="NCBI Taxonomy" id="930114"/>
    <lineage>
        <taxon>Bacteria</taxon>
        <taxon>Bacillati</taxon>
        <taxon>Bacillota</taxon>
        <taxon>Bacilli</taxon>
        <taxon>Bacillales</taxon>
        <taxon>Bacillaceae</taxon>
        <taxon>Saliterribacillus</taxon>
    </lineage>
</organism>
<accession>A0A368X6U4</accession>
<dbReference type="Proteomes" id="UP000252585">
    <property type="component" value="Unassembled WGS sequence"/>
</dbReference>
<name>A0A368X6U4_9BACI</name>
<keyword evidence="2" id="KW-1185">Reference proteome</keyword>
<reference evidence="1 2" key="1">
    <citation type="submission" date="2018-07" db="EMBL/GenBank/DDBJ databases">
        <title>Genomic Encyclopedia of Type Strains, Phase IV (KMG-IV): sequencing the most valuable type-strain genomes for metagenomic binning, comparative biology and taxonomic classification.</title>
        <authorList>
            <person name="Goeker M."/>
        </authorList>
    </citation>
    <scope>NUCLEOTIDE SEQUENCE [LARGE SCALE GENOMIC DNA]</scope>
    <source>
        <strain evidence="1 2">DSM 27696</strain>
    </source>
</reference>
<evidence type="ECO:0000313" key="1">
    <source>
        <dbReference type="EMBL" id="RCW63535.1"/>
    </source>
</evidence>
<gene>
    <name evidence="1" type="ORF">DFR57_11711</name>
</gene>
<comment type="caution">
    <text evidence="1">The sequence shown here is derived from an EMBL/GenBank/DDBJ whole genome shotgun (WGS) entry which is preliminary data.</text>
</comment>
<dbReference type="EMBL" id="QPJJ01000017">
    <property type="protein sequence ID" value="RCW63535.1"/>
    <property type="molecule type" value="Genomic_DNA"/>
</dbReference>
<dbReference type="RefSeq" id="WP_114354162.1">
    <property type="nucleotide sequence ID" value="NZ_QPJJ01000017.1"/>
</dbReference>
<sequence>MFSTELELQSCFHNLLLRNATNNEKIIDEFNARFGNVDIVKVTNNSNNLLTVEQANLLSEFRYARIVSLLHKRAVRTLNYIVDISGYDINTVKYILKKLILTNIVNEITPNKYLIKDQFSFPFLEFTSYEAKLHDWKKAITQANNNKNFSAYSYVVFPDYMAKKLAIKKREYFKSNNIGLIGVTPDDFTIYLDVKKKILPLKRNVTLIASIAKFMLLEYEEGKKLTI</sequence>
<proteinExistence type="predicted"/>
<dbReference type="AlphaFoldDB" id="A0A368X6U4"/>
<protein>
    <submittedName>
        <fullName evidence="1">Uncharacterized protein</fullName>
    </submittedName>
</protein>
<dbReference type="OrthoDB" id="2080713at2"/>
<evidence type="ECO:0000313" key="2">
    <source>
        <dbReference type="Proteomes" id="UP000252585"/>
    </source>
</evidence>